<dbReference type="InterPro" id="IPR021557">
    <property type="entry name" value="DUF3016"/>
</dbReference>
<evidence type="ECO:0000256" key="1">
    <source>
        <dbReference type="SAM" id="SignalP"/>
    </source>
</evidence>
<dbReference type="EMBL" id="JAGGJB010000010">
    <property type="protein sequence ID" value="MDN7125755.1"/>
    <property type="molecule type" value="Genomic_DNA"/>
</dbReference>
<dbReference type="RefSeq" id="WP_301721107.1">
    <property type="nucleotide sequence ID" value="NZ_JAGGJB010000010.1"/>
</dbReference>
<accession>A0AAW7R4Z5</accession>
<evidence type="ECO:0000313" key="4">
    <source>
        <dbReference type="Proteomes" id="UP001169491"/>
    </source>
</evidence>
<comment type="caution">
    <text evidence="2">The sequence shown here is derived from an EMBL/GenBank/DDBJ whole genome shotgun (WGS) entry which is preliminary data.</text>
</comment>
<dbReference type="AlphaFoldDB" id="A0AAW7R4Z5"/>
<dbReference type="EMBL" id="JAGGJC010000002">
    <property type="protein sequence ID" value="MDN7129468.1"/>
    <property type="molecule type" value="Genomic_DNA"/>
</dbReference>
<evidence type="ECO:0000313" key="3">
    <source>
        <dbReference type="EMBL" id="MDN7129468.1"/>
    </source>
</evidence>
<evidence type="ECO:0000313" key="5">
    <source>
        <dbReference type="Proteomes" id="UP001169492"/>
    </source>
</evidence>
<dbReference type="Proteomes" id="UP001169491">
    <property type="component" value="Unassembled WGS sequence"/>
</dbReference>
<sequence>MMKNFNRITTALVATLLTTSAFAAEVKVKWEGVDDYRDIEAVSDIQERFEKRVMERLTAHWQDLGEKLPEDHKLAITMTDLDLAGRIEPTYGVGGSGHVRVLDSLSFPTMSFSYSYTDANGEVISSNEDVRLKDLGDGSSTLRSIHGTSNDNLYREKRLMTEWVQRQFDVR</sequence>
<gene>
    <name evidence="2" type="ORF">J6I90_12765</name>
    <name evidence="3" type="ORF">J6I92_06250</name>
</gene>
<keyword evidence="4" id="KW-1185">Reference proteome</keyword>
<reference evidence="4 5" key="1">
    <citation type="submission" date="2021-03" db="EMBL/GenBank/DDBJ databases">
        <title>Pseudidiomarina terrestris, a new bacterium isolated from saline soil.</title>
        <authorList>
            <person name="Galisteo C."/>
            <person name="De La Haba R."/>
            <person name="Sanchez-Porro C."/>
            <person name="Ventosa A."/>
        </authorList>
    </citation>
    <scope>NUCLEOTIDE SEQUENCE [LARGE SCALE GENOMIC DNA]</scope>
    <source>
        <strain evidence="2 5">1APP75-32.1</strain>
        <strain evidence="4">1APR75-15</strain>
        <strain evidence="3">1ASR75-15</strain>
    </source>
</reference>
<name>A0AAW7R4Z5_9GAMM</name>
<protein>
    <submittedName>
        <fullName evidence="2">DUF3016 domain-containing protein</fullName>
    </submittedName>
</protein>
<feature type="chain" id="PRO_5043712177" evidence="1">
    <location>
        <begin position="24"/>
        <end position="171"/>
    </location>
</feature>
<keyword evidence="1" id="KW-0732">Signal</keyword>
<proteinExistence type="predicted"/>
<organism evidence="2 5">
    <name type="scientific">Pseudidiomarina terrestris</name>
    <dbReference type="NCBI Taxonomy" id="2820060"/>
    <lineage>
        <taxon>Bacteria</taxon>
        <taxon>Pseudomonadati</taxon>
        <taxon>Pseudomonadota</taxon>
        <taxon>Gammaproteobacteria</taxon>
        <taxon>Alteromonadales</taxon>
        <taxon>Idiomarinaceae</taxon>
        <taxon>Pseudidiomarina</taxon>
    </lineage>
</organism>
<feature type="signal peptide" evidence="1">
    <location>
        <begin position="1"/>
        <end position="23"/>
    </location>
</feature>
<evidence type="ECO:0000313" key="2">
    <source>
        <dbReference type="EMBL" id="MDN7125755.1"/>
    </source>
</evidence>
<dbReference type="Pfam" id="PF11454">
    <property type="entry name" value="DUF3016"/>
    <property type="match status" value="1"/>
</dbReference>
<dbReference type="Proteomes" id="UP001169492">
    <property type="component" value="Unassembled WGS sequence"/>
</dbReference>